<evidence type="ECO:0000313" key="4">
    <source>
        <dbReference type="EMBL" id="KAK8859518.1"/>
    </source>
</evidence>
<reference evidence="4" key="1">
    <citation type="submission" date="2023-01" db="EMBL/GenBank/DDBJ databases">
        <authorList>
            <person name="Sorensen T."/>
        </authorList>
    </citation>
    <scope>NUCLEOTIDE SEQUENCE</scope>
    <source>
        <strain evidence="4">AAU 773</strain>
    </source>
</reference>
<gene>
    <name evidence="3" type="ORF">PGQ11_010201</name>
    <name evidence="4" type="ORF">PGQ11_010252</name>
</gene>
<proteinExistence type="predicted"/>
<evidence type="ECO:0000256" key="1">
    <source>
        <dbReference type="SAM" id="Coils"/>
    </source>
</evidence>
<keyword evidence="1" id="KW-0175">Coiled coil</keyword>
<feature type="region of interest" description="Disordered" evidence="2">
    <location>
        <begin position="1"/>
        <end position="28"/>
    </location>
</feature>
<protein>
    <submittedName>
        <fullName evidence="4">Uncharacterized protein</fullName>
    </submittedName>
</protein>
<sequence>MTDEEFAQLLSSAREPGANTSNHDATDSSSFYAQYQSYPGYFGPWENGPHGMGDSITDPAMDLTMYPAMYSAIDPAIDPAVLADPFGYATPNWTAPSLPALDPSEPQACTQPDLGPVHTMLQDVYARLDSIETAAASLQEKLDKLRDGLSSFSDDAFDILRDIHCNVGSERGRMGGVAEEQGNGADKDDFSLASFYDEYLPESVRSDDCFPESLLSDEGDLGNLDSL</sequence>
<keyword evidence="5" id="KW-1185">Reference proteome</keyword>
<organism evidence="4 5">
    <name type="scientific">Apiospora arundinis</name>
    <dbReference type="NCBI Taxonomy" id="335852"/>
    <lineage>
        <taxon>Eukaryota</taxon>
        <taxon>Fungi</taxon>
        <taxon>Dikarya</taxon>
        <taxon>Ascomycota</taxon>
        <taxon>Pezizomycotina</taxon>
        <taxon>Sordariomycetes</taxon>
        <taxon>Xylariomycetidae</taxon>
        <taxon>Amphisphaeriales</taxon>
        <taxon>Apiosporaceae</taxon>
        <taxon>Apiospora</taxon>
    </lineage>
</organism>
<feature type="compositionally biased region" description="Polar residues" evidence="2">
    <location>
        <begin position="18"/>
        <end position="28"/>
    </location>
</feature>
<reference evidence="4 5" key="2">
    <citation type="journal article" date="2024" name="IMA Fungus">
        <title>Apiospora arundinis, a panoply of carbohydrate-active enzymes and secondary metabolites.</title>
        <authorList>
            <person name="Sorensen T."/>
            <person name="Petersen C."/>
            <person name="Muurmann A.T."/>
            <person name="Christiansen J.V."/>
            <person name="Brundto M.L."/>
            <person name="Overgaard C.K."/>
            <person name="Boysen A.T."/>
            <person name="Wollenberg R.D."/>
            <person name="Larsen T.O."/>
            <person name="Sorensen J.L."/>
            <person name="Nielsen K.L."/>
            <person name="Sondergaard T.E."/>
        </authorList>
    </citation>
    <scope>NUCLEOTIDE SEQUENCE [LARGE SCALE GENOMIC DNA]</scope>
    <source>
        <strain evidence="4 5">AAU 773</strain>
    </source>
</reference>
<dbReference type="EMBL" id="JAPCWZ010000006">
    <property type="protein sequence ID" value="KAK8859467.1"/>
    <property type="molecule type" value="Genomic_DNA"/>
</dbReference>
<comment type="caution">
    <text evidence="4">The sequence shown here is derived from an EMBL/GenBank/DDBJ whole genome shotgun (WGS) entry which is preliminary data.</text>
</comment>
<name>A0ABR2I942_9PEZI</name>
<dbReference type="Proteomes" id="UP001390339">
    <property type="component" value="Unassembled WGS sequence"/>
</dbReference>
<accession>A0ABR2I942</accession>
<dbReference type="EMBL" id="JAPCWZ010000006">
    <property type="protein sequence ID" value="KAK8859518.1"/>
    <property type="molecule type" value="Genomic_DNA"/>
</dbReference>
<evidence type="ECO:0000256" key="2">
    <source>
        <dbReference type="SAM" id="MobiDB-lite"/>
    </source>
</evidence>
<evidence type="ECO:0000313" key="3">
    <source>
        <dbReference type="EMBL" id="KAK8859467.1"/>
    </source>
</evidence>
<evidence type="ECO:0000313" key="5">
    <source>
        <dbReference type="Proteomes" id="UP001390339"/>
    </source>
</evidence>
<feature type="coiled-coil region" evidence="1">
    <location>
        <begin position="121"/>
        <end position="155"/>
    </location>
</feature>